<dbReference type="EMBL" id="LN829119">
    <property type="protein sequence ID" value="CPR22607.1"/>
    <property type="molecule type" value="Genomic_DNA"/>
</dbReference>
<reference evidence="3" key="1">
    <citation type="submission" date="2015-02" db="EMBL/GenBank/DDBJ databases">
        <authorList>
            <person name="Chooi Y.-H."/>
        </authorList>
    </citation>
    <scope>NUCLEOTIDE SEQUENCE [LARGE SCALE GENOMIC DNA]</scope>
    <source>
        <strain evidence="3">strain Y</strain>
    </source>
</reference>
<dbReference type="AlphaFoldDB" id="A0A0D6JLP2"/>
<protein>
    <recommendedName>
        <fullName evidence="4">Thioredoxin-like fold domain-containing protein</fullName>
    </recommendedName>
</protein>
<dbReference type="InterPro" id="IPR036249">
    <property type="entry name" value="Thioredoxin-like_sf"/>
</dbReference>
<proteinExistence type="predicted"/>
<dbReference type="Gene3D" id="3.40.30.10">
    <property type="entry name" value="Glutaredoxin"/>
    <property type="match status" value="1"/>
</dbReference>
<keyword evidence="1" id="KW-0732">Signal</keyword>
<dbReference type="KEGG" id="fil:BN1229_v1_4054"/>
<keyword evidence="3" id="KW-1185">Reference proteome</keyword>
<dbReference type="RefSeq" id="WP_046479679.1">
    <property type="nucleotide sequence ID" value="NZ_LN829118.1"/>
</dbReference>
<evidence type="ECO:0000256" key="1">
    <source>
        <dbReference type="SAM" id="SignalP"/>
    </source>
</evidence>
<gene>
    <name evidence="2" type="ORF">YBN1229_v1_4040</name>
</gene>
<accession>A0A0D6JLP2</accession>
<dbReference type="KEGG" id="fiy:BN1229_v1_4040"/>
<evidence type="ECO:0000313" key="2">
    <source>
        <dbReference type="EMBL" id="CPR22607.1"/>
    </source>
</evidence>
<feature type="chain" id="PRO_5002306372" description="Thioredoxin-like fold domain-containing protein" evidence="1">
    <location>
        <begin position="24"/>
        <end position="128"/>
    </location>
</feature>
<dbReference type="SUPFAM" id="SSF52833">
    <property type="entry name" value="Thioredoxin-like"/>
    <property type="match status" value="1"/>
</dbReference>
<sequence>MRLMLPVLFAASALITVLSTSNAARDLISAPSSADAELIVIEVEGCLYCKVFRRDVLPGYLASPRSKEAPIRFVDYNTQTAADLPLNGPVTIVPTFVMIKDNREVGRLPGYVGRSEFLRAVTHMLSAP</sequence>
<name>A0A0D6JLP2_9HYPH</name>
<feature type="signal peptide" evidence="1">
    <location>
        <begin position="1"/>
        <end position="23"/>
    </location>
</feature>
<evidence type="ECO:0008006" key="4">
    <source>
        <dbReference type="Google" id="ProtNLM"/>
    </source>
</evidence>
<dbReference type="OrthoDB" id="7362982at2"/>
<evidence type="ECO:0000313" key="3">
    <source>
        <dbReference type="Proteomes" id="UP000033187"/>
    </source>
</evidence>
<organism evidence="2 3">
    <name type="scientific">Candidatus Filomicrobium marinum</name>
    <dbReference type="NCBI Taxonomy" id="1608628"/>
    <lineage>
        <taxon>Bacteria</taxon>
        <taxon>Pseudomonadati</taxon>
        <taxon>Pseudomonadota</taxon>
        <taxon>Alphaproteobacteria</taxon>
        <taxon>Hyphomicrobiales</taxon>
        <taxon>Hyphomicrobiaceae</taxon>
        <taxon>Filomicrobium</taxon>
    </lineage>
</organism>
<dbReference type="Proteomes" id="UP000033187">
    <property type="component" value="Chromosome 1"/>
</dbReference>